<feature type="transmembrane region" description="Helical" evidence="8">
    <location>
        <begin position="210"/>
        <end position="229"/>
    </location>
</feature>
<accession>A0A2S7K9A7</accession>
<protein>
    <recommendedName>
        <fullName evidence="9">Glycosyltransferase RgtA/B/C/D-like domain-containing protein</fullName>
    </recommendedName>
</protein>
<feature type="transmembrane region" description="Helical" evidence="8">
    <location>
        <begin position="396"/>
        <end position="416"/>
    </location>
</feature>
<dbReference type="GO" id="GO:0005886">
    <property type="term" value="C:plasma membrane"/>
    <property type="evidence" value="ECO:0007669"/>
    <property type="project" value="UniProtKB-SubCell"/>
</dbReference>
<evidence type="ECO:0000313" key="10">
    <source>
        <dbReference type="EMBL" id="PQA89061.1"/>
    </source>
</evidence>
<evidence type="ECO:0000256" key="8">
    <source>
        <dbReference type="SAM" id="Phobius"/>
    </source>
</evidence>
<keyword evidence="7 8" id="KW-0472">Membrane</keyword>
<evidence type="ECO:0000259" key="9">
    <source>
        <dbReference type="Pfam" id="PF13231"/>
    </source>
</evidence>
<comment type="subcellular location">
    <subcellularLocation>
        <location evidence="1">Cell membrane</location>
        <topology evidence="1">Multi-pass membrane protein</topology>
    </subcellularLocation>
</comment>
<keyword evidence="6 8" id="KW-1133">Transmembrane helix</keyword>
<feature type="transmembrane region" description="Helical" evidence="8">
    <location>
        <begin position="339"/>
        <end position="360"/>
    </location>
</feature>
<comment type="caution">
    <text evidence="10">The sequence shown here is derived from an EMBL/GenBank/DDBJ whole genome shotgun (WGS) entry which is preliminary data.</text>
</comment>
<evidence type="ECO:0000256" key="6">
    <source>
        <dbReference type="ARBA" id="ARBA00022989"/>
    </source>
</evidence>
<feature type="transmembrane region" description="Helical" evidence="8">
    <location>
        <begin position="79"/>
        <end position="111"/>
    </location>
</feature>
<evidence type="ECO:0000256" key="2">
    <source>
        <dbReference type="ARBA" id="ARBA00022475"/>
    </source>
</evidence>
<evidence type="ECO:0000256" key="4">
    <source>
        <dbReference type="ARBA" id="ARBA00022679"/>
    </source>
</evidence>
<organism evidence="10 11">
    <name type="scientific">Hyphococcus luteus</name>
    <dbReference type="NCBI Taxonomy" id="2058213"/>
    <lineage>
        <taxon>Bacteria</taxon>
        <taxon>Pseudomonadati</taxon>
        <taxon>Pseudomonadota</taxon>
        <taxon>Alphaproteobacteria</taxon>
        <taxon>Parvularculales</taxon>
        <taxon>Parvularculaceae</taxon>
        <taxon>Hyphococcus</taxon>
    </lineage>
</organism>
<dbReference type="EMBL" id="PJCH01000003">
    <property type="protein sequence ID" value="PQA89061.1"/>
    <property type="molecule type" value="Genomic_DNA"/>
</dbReference>
<feature type="transmembrane region" description="Helical" evidence="8">
    <location>
        <begin position="123"/>
        <end position="152"/>
    </location>
</feature>
<gene>
    <name evidence="10" type="ORF">CW354_03685</name>
</gene>
<keyword evidence="4" id="KW-0808">Transferase</keyword>
<feature type="transmembrane region" description="Helical" evidence="8">
    <location>
        <begin position="369"/>
        <end position="390"/>
    </location>
</feature>
<evidence type="ECO:0000256" key="3">
    <source>
        <dbReference type="ARBA" id="ARBA00022676"/>
    </source>
</evidence>
<dbReference type="InterPro" id="IPR038731">
    <property type="entry name" value="RgtA/B/C-like"/>
</dbReference>
<dbReference type="AlphaFoldDB" id="A0A2S7K9A7"/>
<keyword evidence="2" id="KW-1003">Cell membrane</keyword>
<keyword evidence="11" id="KW-1185">Reference proteome</keyword>
<sequence length="434" mass="47098">MPKTAALVAAWNDLSFNRQLAALVALGLALRLVWALLVPVIPQSDSYVYWVTAGNLANDGVYGVRPDQPFSYWPVGTSAVYAAFFKIFGVNMTTAVFVNLAAGALLILTSARLARRWFGEREALWTAAILAVWPSLVMYATILASEVFFILAINTALLAWDARKLPAAGASLLSGVTFALAALIRPLGLLVPVVFAIMKAAKERKIVPQAWRLVVVLIAMFAAIAPWTARNYAVHDAMVLISTNGAPVLWMGNNPETDGGYMPLPDKVIGMNEVERARVLGDEAKAYMMSNPVRTGVGFVKKLINTHLRETIAVHWNQSGIEKRFGAGAVLPLKLLTQAYWMIVFLASLAGVGLVVFMALKEKTLKDKAIALMSPPLGLWAYYACMHAVIVSGDRYHMQSIPFIAMLAGFAVAATFSKLKSKRDVLQTSEAKGA</sequence>
<evidence type="ECO:0000313" key="11">
    <source>
        <dbReference type="Proteomes" id="UP000239504"/>
    </source>
</evidence>
<keyword evidence="5 8" id="KW-0812">Transmembrane</keyword>
<name>A0A2S7K9A7_9PROT</name>
<evidence type="ECO:0000256" key="5">
    <source>
        <dbReference type="ARBA" id="ARBA00022692"/>
    </source>
</evidence>
<dbReference type="InterPro" id="IPR050297">
    <property type="entry name" value="LipidA_mod_glycosyltrf_83"/>
</dbReference>
<dbReference type="PANTHER" id="PTHR33908:SF11">
    <property type="entry name" value="MEMBRANE PROTEIN"/>
    <property type="match status" value="1"/>
</dbReference>
<feature type="transmembrane region" description="Helical" evidence="8">
    <location>
        <begin position="20"/>
        <end position="41"/>
    </location>
</feature>
<dbReference type="Pfam" id="PF13231">
    <property type="entry name" value="PMT_2"/>
    <property type="match status" value="1"/>
</dbReference>
<evidence type="ECO:0000256" key="1">
    <source>
        <dbReference type="ARBA" id="ARBA00004651"/>
    </source>
</evidence>
<dbReference type="GO" id="GO:0009103">
    <property type="term" value="P:lipopolysaccharide biosynthetic process"/>
    <property type="evidence" value="ECO:0007669"/>
    <property type="project" value="UniProtKB-ARBA"/>
</dbReference>
<dbReference type="RefSeq" id="WP_104828699.1">
    <property type="nucleotide sequence ID" value="NZ_PJCH01000003.1"/>
</dbReference>
<dbReference type="GO" id="GO:0016763">
    <property type="term" value="F:pentosyltransferase activity"/>
    <property type="evidence" value="ECO:0007669"/>
    <property type="project" value="TreeGrafter"/>
</dbReference>
<evidence type="ECO:0000256" key="7">
    <source>
        <dbReference type="ARBA" id="ARBA00023136"/>
    </source>
</evidence>
<dbReference type="PANTHER" id="PTHR33908">
    <property type="entry name" value="MANNOSYLTRANSFERASE YKCB-RELATED"/>
    <property type="match status" value="1"/>
</dbReference>
<feature type="domain" description="Glycosyltransferase RgtA/B/C/D-like" evidence="9">
    <location>
        <begin position="75"/>
        <end position="226"/>
    </location>
</feature>
<keyword evidence="3" id="KW-0328">Glycosyltransferase</keyword>
<feature type="transmembrane region" description="Helical" evidence="8">
    <location>
        <begin position="172"/>
        <end position="198"/>
    </location>
</feature>
<dbReference type="Proteomes" id="UP000239504">
    <property type="component" value="Unassembled WGS sequence"/>
</dbReference>
<proteinExistence type="predicted"/>
<reference evidence="10 11" key="1">
    <citation type="submission" date="2017-12" db="EMBL/GenBank/DDBJ databases">
        <authorList>
            <person name="Hurst M.R.H."/>
        </authorList>
    </citation>
    <scope>NUCLEOTIDE SEQUENCE [LARGE SCALE GENOMIC DNA]</scope>
    <source>
        <strain evidence="10 11">SY-3-19</strain>
    </source>
</reference>
<dbReference type="OrthoDB" id="7813221at2"/>